<dbReference type="PANTHER" id="PTHR34823">
    <property type="entry name" value="GLCNAC-BINDING PROTEIN A"/>
    <property type="match status" value="1"/>
</dbReference>
<accession>A0A4Z0HAJ0</accession>
<protein>
    <submittedName>
        <fullName evidence="5">Chitin-binding protein</fullName>
    </submittedName>
</protein>
<gene>
    <name evidence="5" type="ORF">E4099_17935</name>
</gene>
<keyword evidence="6" id="KW-1185">Reference proteome</keyword>
<feature type="domain" description="Chitin-binding type-4" evidence="4">
    <location>
        <begin position="19"/>
        <end position="185"/>
    </location>
</feature>
<sequence length="188" mass="20751">MVALGAAVVALVPSLATAHGYTVAPKSRAVWCKEGEVGNCGQAQYEPQSVEGPKGFPQAGPGDGEICAAGRTEFAQLDDPKKNWPLSEVDAGQEFEFHWHLTASHRTTKWEYFVTKDGWDPNRKLTRADLEQKPFFMEPSDGVVYPPQDTYHTGKLPKNKSGRHLILAVWTVADTPNAFYQCADVNFN</sequence>
<dbReference type="InterPro" id="IPR014756">
    <property type="entry name" value="Ig_E-set"/>
</dbReference>
<dbReference type="Gene3D" id="2.70.50.50">
    <property type="entry name" value="chitin-binding protein cbp21"/>
    <property type="match status" value="1"/>
</dbReference>
<feature type="signal peptide" evidence="3">
    <location>
        <begin position="1"/>
        <end position="18"/>
    </location>
</feature>
<reference evidence="5 6" key="1">
    <citation type="submission" date="2019-03" db="EMBL/GenBank/DDBJ databases">
        <authorList>
            <person name="Gonzalez-Pimentel J.L."/>
        </authorList>
    </citation>
    <scope>NUCLEOTIDE SEQUENCE [LARGE SCALE GENOMIC DNA]</scope>
    <source>
        <strain evidence="5 6">JCM 31289</strain>
    </source>
</reference>
<evidence type="ECO:0000256" key="1">
    <source>
        <dbReference type="ARBA" id="ARBA00022729"/>
    </source>
</evidence>
<dbReference type="CDD" id="cd21177">
    <property type="entry name" value="LPMO_AA10"/>
    <property type="match status" value="1"/>
</dbReference>
<feature type="region of interest" description="Disordered" evidence="2">
    <location>
        <begin position="44"/>
        <end position="63"/>
    </location>
</feature>
<evidence type="ECO:0000256" key="3">
    <source>
        <dbReference type="SAM" id="SignalP"/>
    </source>
</evidence>
<evidence type="ECO:0000313" key="6">
    <source>
        <dbReference type="Proteomes" id="UP000297948"/>
    </source>
</evidence>
<proteinExistence type="predicted"/>
<keyword evidence="1 3" id="KW-0732">Signal</keyword>
<evidence type="ECO:0000256" key="2">
    <source>
        <dbReference type="SAM" id="MobiDB-lite"/>
    </source>
</evidence>
<evidence type="ECO:0000313" key="5">
    <source>
        <dbReference type="EMBL" id="TGB06800.1"/>
    </source>
</evidence>
<dbReference type="EMBL" id="SRID01000163">
    <property type="protein sequence ID" value="TGB06800.1"/>
    <property type="molecule type" value="Genomic_DNA"/>
</dbReference>
<dbReference type="InterPro" id="IPR051024">
    <property type="entry name" value="GlcNAc_Chitin_IntDeg"/>
</dbReference>
<comment type="caution">
    <text evidence="5">The sequence shown here is derived from an EMBL/GenBank/DDBJ whole genome shotgun (WGS) entry which is preliminary data.</text>
</comment>
<dbReference type="AlphaFoldDB" id="A0A4Z0HAJ0"/>
<evidence type="ECO:0000259" key="4">
    <source>
        <dbReference type="Pfam" id="PF03067"/>
    </source>
</evidence>
<dbReference type="Proteomes" id="UP000297948">
    <property type="component" value="Unassembled WGS sequence"/>
</dbReference>
<feature type="chain" id="PRO_5021274685" evidence="3">
    <location>
        <begin position="19"/>
        <end position="188"/>
    </location>
</feature>
<dbReference type="SUPFAM" id="SSF81296">
    <property type="entry name" value="E set domains"/>
    <property type="match status" value="1"/>
</dbReference>
<name>A0A4Z0HAJ0_9ACTN</name>
<dbReference type="PANTHER" id="PTHR34823:SF1">
    <property type="entry name" value="CHITIN-BINDING TYPE-4 DOMAIN-CONTAINING PROTEIN"/>
    <property type="match status" value="1"/>
</dbReference>
<dbReference type="RefSeq" id="WP_135340094.1">
    <property type="nucleotide sequence ID" value="NZ_JBHLTX010000060.1"/>
</dbReference>
<dbReference type="Pfam" id="PF03067">
    <property type="entry name" value="LPMO_10"/>
    <property type="match status" value="1"/>
</dbReference>
<dbReference type="OrthoDB" id="2702399at2"/>
<organism evidence="5 6">
    <name type="scientific">Streptomyces palmae</name>
    <dbReference type="NCBI Taxonomy" id="1701085"/>
    <lineage>
        <taxon>Bacteria</taxon>
        <taxon>Bacillati</taxon>
        <taxon>Actinomycetota</taxon>
        <taxon>Actinomycetes</taxon>
        <taxon>Kitasatosporales</taxon>
        <taxon>Streptomycetaceae</taxon>
        <taxon>Streptomyces</taxon>
    </lineage>
</organism>
<dbReference type="InterPro" id="IPR004302">
    <property type="entry name" value="Cellulose/chitin-bd_N"/>
</dbReference>